<dbReference type="GO" id="GO:0006397">
    <property type="term" value="P:mRNA processing"/>
    <property type="evidence" value="ECO:0007669"/>
    <property type="project" value="UniProtKB-KW"/>
</dbReference>
<dbReference type="GO" id="GO:0004535">
    <property type="term" value="F:poly(A)-specific ribonuclease activity"/>
    <property type="evidence" value="ECO:0007669"/>
    <property type="project" value="UniProtKB-UniRule"/>
</dbReference>
<comment type="activity regulation">
    <text evidence="10">Positively regulated by the regulatory subunit PAN3.</text>
</comment>
<dbReference type="Proteomes" id="UP000184330">
    <property type="component" value="Unassembled WGS sequence"/>
</dbReference>
<dbReference type="InterPro" id="IPR036322">
    <property type="entry name" value="WD40_repeat_dom_sf"/>
</dbReference>
<evidence type="ECO:0000256" key="5">
    <source>
        <dbReference type="ARBA" id="ARBA00022664"/>
    </source>
</evidence>
<keyword evidence="6 10" id="KW-0540">Nuclease</keyword>
<comment type="function">
    <text evidence="10">Catalytic subunit of the poly(A)-nuclease (PAN) deadenylation complex, one of two cytoplasmic mRNA deadenylases involved in mRNA turnover. PAN specifically shortens poly(A) tails of RNA and the activity is stimulated by poly(A)-binding protein PAB1. PAN deadenylation is followed by rapid degradation of the shortened mRNA tails by the CCR4-NOT complex. Deadenylated mRNAs are then degraded by two alternative mechanisms, namely exosome-mediated 3'-5' exonucleolytic degradation, or deadenlyation-dependent mRNA decaping and subsequent 5'-3' exonucleolytic degradation by XRN1. May also be involved in post-transcriptional maturation of mRNA poly(A) tails.</text>
</comment>
<evidence type="ECO:0000256" key="7">
    <source>
        <dbReference type="ARBA" id="ARBA00022723"/>
    </source>
</evidence>
<evidence type="ECO:0000256" key="6">
    <source>
        <dbReference type="ARBA" id="ARBA00022722"/>
    </source>
</evidence>
<dbReference type="InterPro" id="IPR028889">
    <property type="entry name" value="USP"/>
</dbReference>
<keyword evidence="4" id="KW-0853">WD repeat</keyword>
<feature type="binding site" evidence="10">
    <location>
        <position position="846"/>
    </location>
    <ligand>
        <name>a divalent metal cation</name>
        <dbReference type="ChEBI" id="CHEBI:60240"/>
        <note>catalytic</note>
    </ligand>
</feature>
<dbReference type="Pfam" id="PF13423">
    <property type="entry name" value="UCH_1"/>
    <property type="match status" value="1"/>
</dbReference>
<dbReference type="HAMAP" id="MF_03182">
    <property type="entry name" value="PAN2"/>
    <property type="match status" value="1"/>
</dbReference>
<evidence type="ECO:0000313" key="14">
    <source>
        <dbReference type="Proteomes" id="UP000184330"/>
    </source>
</evidence>
<evidence type="ECO:0000256" key="11">
    <source>
        <dbReference type="SAM" id="MobiDB-lite"/>
    </source>
</evidence>
<dbReference type="InterPro" id="IPR013520">
    <property type="entry name" value="Ribonucl_H"/>
</dbReference>
<comment type="domain">
    <text evidence="10">The linker, or PAN3 interaction domain (PID), between the WD40 repeats and the pseudo-UCH domain mediates interaction with PAN3.</text>
</comment>
<feature type="binding site" evidence="10">
    <location>
        <position position="848"/>
    </location>
    <ligand>
        <name>a divalent metal cation</name>
        <dbReference type="ChEBI" id="CHEBI:60240"/>
        <note>catalytic</note>
    </ligand>
</feature>
<dbReference type="AlphaFoldDB" id="A0A1L7WGP9"/>
<keyword evidence="5 10" id="KW-0507">mRNA processing</keyword>
<sequence>MDEAWEEVGRLPLPPSGPQAIVQLSSTFAFDTSQELLWVGNQFGRVWSFYSTELQRYTSFKCGDGPVRQLLFHEKGVIALCPRSVHMALRRGPPIWHIVHEDMKDLQCMSFTSRGNTEILVAGLQDRMFVIDAEKGTITRQIPSIDHYTIMKRSRYICAATGSGEIHLLDPKTFELQETKFKAHALRINDMDAQHDFVVTCGYAMRQGQIPMLDPMVNAFDLKNLKQMHSVSFPSGAAYVRLHPRLSSTIIIVSQYGQIHEVDLLNPDSSKFKQANVLTYLSMIEMAPSGEALVLADGECNLHLWGSRAKIRFAEISNPVEFADPEEPALQVDWNNETPLSTVGMPYYRENLLSAWPSHLIHEVGAPPPKFDPQFLSKLSMGYGGYYGRVSATMRRNQVEDTRAVEKAPINLTAPRFLSEKARENQNNTVQERRISDVAEALGAIGLKSEVPMIYRNVEIKYSKFGIDDFDFGFYNHTLYSGLETHISNSYANSLLQVLHKTPMIRNLALQHTSSICVSDMCLLCEMGFLFDMLEKAQGNVCQATNLLKTFSSNPLAAQHRLLEEDAPTSSLTEMLQKLNRFFLERMAHDWRGLTPHNPQFEQIMSTSMRTTVRCTKLMVRNARPPRPSFSEILKQSIEHDETSRGWCIHCQRHQPLATRKTIHNAPPVLLLNAAVKSPEAKQYWSIPGWLPEEIGIIIQEGQFFCYERDDLKSLLQRRQVEVYSLIGFAAEIDSGQHQKPHLVSLINVAHSQPVAPGESQWHLFNDFLVHAVKTEDALTFYPTWKLPSVIAYQNKRFINKIDHAWKQHLDIGLLYGDHNRNLGEKTYRVLSPQEAPGEGTIIALDTEFVAIRQPEIEVNADGARETIRPKVHALARVSVVRGSGEDEGLPFIDDYIISKEPIVDYLTSYSGIVQADLDPKLSKRNLIPLKIAYKKLWILLNLGCKFLGHGLKQDFRVTNIHIPKAQIIDTIEIFYKSAFRRKLSLAFLAWKVLNEDIQQGTHDSIEDARTALKLYKKYLEFQDAGILETMLQDIYREGTQVQFKPPPPKKDGHLIERTETPPITSGGHLAGTPGPASGPTTPVRRPLGLAPGSSSTFSGGWTPGKGTNNLGGSPLR</sequence>
<dbReference type="Gene3D" id="3.30.420.10">
    <property type="entry name" value="Ribonuclease H-like superfamily/Ribonuclease H"/>
    <property type="match status" value="1"/>
</dbReference>
<dbReference type="InterPro" id="IPR038765">
    <property type="entry name" value="Papain-like_cys_pep_sf"/>
</dbReference>
<evidence type="ECO:0000259" key="12">
    <source>
        <dbReference type="PROSITE" id="PS50235"/>
    </source>
</evidence>
<accession>A0A1L7WGP9</accession>
<comment type="cofactor">
    <cofactor evidence="10">
        <name>a divalent metal cation</name>
        <dbReference type="ChEBI" id="CHEBI:60240"/>
    </cofactor>
    <text evidence="10">Binds 2 metal cations per subunit in the catalytic exonuclease domain.</text>
</comment>
<dbReference type="InterPro" id="IPR050785">
    <property type="entry name" value="PAN2-PAN3_catalytic_subunit"/>
</dbReference>
<dbReference type="GO" id="GO:0000289">
    <property type="term" value="P:nuclear-transcribed mRNA poly(A) tail shortening"/>
    <property type="evidence" value="ECO:0007669"/>
    <property type="project" value="UniProtKB-UniRule"/>
</dbReference>
<evidence type="ECO:0000313" key="13">
    <source>
        <dbReference type="EMBL" id="CZR51913.1"/>
    </source>
</evidence>
<dbReference type="OrthoDB" id="16516at2759"/>
<dbReference type="GO" id="GO:0046872">
    <property type="term" value="F:metal ion binding"/>
    <property type="evidence" value="ECO:0007669"/>
    <property type="project" value="UniProtKB-KW"/>
</dbReference>
<feature type="region of interest" description="Disordered" evidence="11">
    <location>
        <begin position="1041"/>
        <end position="1117"/>
    </location>
</feature>
<keyword evidence="7 10" id="KW-0479">Metal-binding</keyword>
<dbReference type="InterPro" id="IPR048841">
    <property type="entry name" value="PAN2_N"/>
</dbReference>
<dbReference type="EMBL" id="FJOG01000002">
    <property type="protein sequence ID" value="CZR51913.1"/>
    <property type="molecule type" value="Genomic_DNA"/>
</dbReference>
<keyword evidence="8 10" id="KW-0378">Hydrolase</keyword>
<feature type="compositionally biased region" description="Basic and acidic residues" evidence="11">
    <location>
        <begin position="1049"/>
        <end position="1060"/>
    </location>
</feature>
<dbReference type="STRING" id="576137.A0A1L7WGP9"/>
<dbReference type="PANTHER" id="PTHR15728:SF0">
    <property type="entry name" value="PAN2-PAN3 DEADENYLATION COMPLEX CATALYTIC SUBUNIT PAN2"/>
    <property type="match status" value="1"/>
</dbReference>
<evidence type="ECO:0000256" key="1">
    <source>
        <dbReference type="ARBA" id="ARBA00001663"/>
    </source>
</evidence>
<reference evidence="13 14" key="1">
    <citation type="submission" date="2016-03" db="EMBL/GenBank/DDBJ databases">
        <authorList>
            <person name="Ploux O."/>
        </authorList>
    </citation>
    <scope>NUCLEOTIDE SEQUENCE [LARGE SCALE GENOMIC DNA]</scope>
    <source>
        <strain evidence="13 14">UAMH 11012</strain>
    </source>
</reference>
<comment type="subcellular location">
    <subcellularLocation>
        <location evidence="2 10">Cytoplasm</location>
    </subcellularLocation>
</comment>
<comment type="similarity">
    <text evidence="10">Belongs to the peptidase C19 family. PAN2 subfamily.</text>
</comment>
<feature type="compositionally biased region" description="Polar residues" evidence="11">
    <location>
        <begin position="1093"/>
        <end position="1117"/>
    </location>
</feature>
<dbReference type="FunFam" id="3.30.420.10:FF:000028">
    <property type="entry name" value="PAN2-PAN3 deadenylation complex catalytic subunit PAN2"/>
    <property type="match status" value="1"/>
</dbReference>
<evidence type="ECO:0000256" key="8">
    <source>
        <dbReference type="ARBA" id="ARBA00022801"/>
    </source>
</evidence>
<dbReference type="SUPFAM" id="SSF53098">
    <property type="entry name" value="Ribonuclease H-like"/>
    <property type="match status" value="1"/>
</dbReference>
<evidence type="ECO:0000256" key="4">
    <source>
        <dbReference type="ARBA" id="ARBA00022574"/>
    </source>
</evidence>
<comment type="caution">
    <text evidence="10">Lacks conserved residue(s) required for the propagation of feature annotation.</text>
</comment>
<dbReference type="InterPro" id="IPR012337">
    <property type="entry name" value="RNaseH-like_sf"/>
</dbReference>
<dbReference type="SUPFAM" id="SSF54001">
    <property type="entry name" value="Cysteine proteinases"/>
    <property type="match status" value="1"/>
</dbReference>
<dbReference type="InterPro" id="IPR030843">
    <property type="entry name" value="PAN2"/>
</dbReference>
<dbReference type="Pfam" id="PF00929">
    <property type="entry name" value="RNase_T"/>
    <property type="match status" value="1"/>
</dbReference>
<dbReference type="EC" id="3.1.13.4" evidence="10"/>
<feature type="binding site" evidence="10">
    <location>
        <position position="955"/>
    </location>
    <ligand>
        <name>a divalent metal cation</name>
        <dbReference type="ChEBI" id="CHEBI:60240"/>
        <note>catalytic</note>
    </ligand>
</feature>
<evidence type="ECO:0000256" key="9">
    <source>
        <dbReference type="ARBA" id="ARBA00022839"/>
    </source>
</evidence>
<dbReference type="GO" id="GO:0031251">
    <property type="term" value="C:PAN complex"/>
    <property type="evidence" value="ECO:0007669"/>
    <property type="project" value="UniProtKB-UniRule"/>
</dbReference>
<dbReference type="CDD" id="cd06143">
    <property type="entry name" value="PAN2_exo"/>
    <property type="match status" value="1"/>
</dbReference>
<protein>
    <recommendedName>
        <fullName evidence="10">PAN2-PAN3 deadenylation complex catalytic subunit PAN2</fullName>
        <ecNumber evidence="10">3.1.13.4</ecNumber>
    </recommendedName>
    <alternativeName>
        <fullName evidence="10">PAB1P-dependent poly(A)-specific ribonuclease</fullName>
    </alternativeName>
    <alternativeName>
        <fullName evidence="10">Poly(A)-nuclease deadenylation complex subunit 2</fullName>
        <shortName evidence="10">PAN deadenylation complex subunit 2</shortName>
    </alternativeName>
</protein>
<feature type="domain" description="USP" evidence="12">
    <location>
        <begin position="481"/>
        <end position="796"/>
    </location>
</feature>
<dbReference type="Gene3D" id="2.130.10.10">
    <property type="entry name" value="YVTN repeat-like/Quinoprotein amine dehydrogenase"/>
    <property type="match status" value="1"/>
</dbReference>
<dbReference type="GO" id="GO:0000932">
    <property type="term" value="C:P-body"/>
    <property type="evidence" value="ECO:0007669"/>
    <property type="project" value="TreeGrafter"/>
</dbReference>
<comment type="domain">
    <text evidence="10">Contains a pseudo-UCH domain. This ubiquitin C-terminal hydrolase (UCH)-like or ubiquitin specific protease (USP)-like domain is predicted to be catalytically inactive because it lacks the active site catalytic triad characteristic of thiol proteases, with residues at the equivalent structural positions that are incompatible with catalysis, and it cannot bind ubiquitin. It functions as a structural scaffold for intra- and intermolecular interactions in the complex.</text>
</comment>
<dbReference type="PROSITE" id="PS50235">
    <property type="entry name" value="USP_3"/>
    <property type="match status" value="1"/>
</dbReference>
<keyword evidence="9 10" id="KW-0269">Exonuclease</keyword>
<dbReference type="Gene3D" id="3.90.70.10">
    <property type="entry name" value="Cysteine proteinases"/>
    <property type="match status" value="1"/>
</dbReference>
<proteinExistence type="inferred from homology"/>
<dbReference type="InterPro" id="IPR015943">
    <property type="entry name" value="WD40/YVTN_repeat-like_dom_sf"/>
</dbReference>
<keyword evidence="3 10" id="KW-0963">Cytoplasm</keyword>
<dbReference type="GO" id="GO:0003676">
    <property type="term" value="F:nucleic acid binding"/>
    <property type="evidence" value="ECO:0007669"/>
    <property type="project" value="InterPro"/>
</dbReference>
<evidence type="ECO:0000256" key="10">
    <source>
        <dbReference type="HAMAP-Rule" id="MF_03182"/>
    </source>
</evidence>
<feature type="compositionally biased region" description="Low complexity" evidence="11">
    <location>
        <begin position="1071"/>
        <end position="1083"/>
    </location>
</feature>
<comment type="catalytic activity">
    <reaction evidence="1 10">
        <text>Exonucleolytic cleavage of poly(A) to 5'-AMP.</text>
        <dbReference type="EC" id="3.1.13.4"/>
    </reaction>
</comment>
<evidence type="ECO:0000256" key="3">
    <source>
        <dbReference type="ARBA" id="ARBA00022490"/>
    </source>
</evidence>
<dbReference type="SMART" id="SM00479">
    <property type="entry name" value="EXOIII"/>
    <property type="match status" value="1"/>
</dbReference>
<organism evidence="13 14">
    <name type="scientific">Phialocephala subalpina</name>
    <dbReference type="NCBI Taxonomy" id="576137"/>
    <lineage>
        <taxon>Eukaryota</taxon>
        <taxon>Fungi</taxon>
        <taxon>Dikarya</taxon>
        <taxon>Ascomycota</taxon>
        <taxon>Pezizomycotina</taxon>
        <taxon>Leotiomycetes</taxon>
        <taxon>Helotiales</taxon>
        <taxon>Mollisiaceae</taxon>
        <taxon>Phialocephala</taxon>
        <taxon>Phialocephala fortinii species complex</taxon>
    </lineage>
</organism>
<dbReference type="InterPro" id="IPR028881">
    <property type="entry name" value="PAN2_UCH_dom"/>
</dbReference>
<dbReference type="PANTHER" id="PTHR15728">
    <property type="entry name" value="DEADENYLATION COMPLEX CATALYTIC SUBUNIT PAN2"/>
    <property type="match status" value="1"/>
</dbReference>
<gene>
    <name evidence="10" type="primary">PAN2</name>
    <name evidence="13" type="ORF">PAC_01790</name>
</gene>
<feature type="binding site" evidence="10">
    <location>
        <position position="1008"/>
    </location>
    <ligand>
        <name>a divalent metal cation</name>
        <dbReference type="ChEBI" id="CHEBI:60240"/>
        <note>catalytic</note>
    </ligand>
</feature>
<dbReference type="SUPFAM" id="SSF50978">
    <property type="entry name" value="WD40 repeat-like"/>
    <property type="match status" value="1"/>
</dbReference>
<dbReference type="Pfam" id="PF20770">
    <property type="entry name" value="PAN2_N"/>
    <property type="match status" value="1"/>
</dbReference>
<keyword evidence="14" id="KW-1185">Reference proteome</keyword>
<evidence type="ECO:0000256" key="2">
    <source>
        <dbReference type="ARBA" id="ARBA00004496"/>
    </source>
</evidence>
<dbReference type="InterPro" id="IPR036397">
    <property type="entry name" value="RNaseH_sf"/>
</dbReference>
<dbReference type="FunFam" id="2.130.10.10:FF:000459">
    <property type="entry name" value="PAN2-PAN3 deadenylation complex catalytic subunit PAN2"/>
    <property type="match status" value="1"/>
</dbReference>
<comment type="subunit">
    <text evidence="10">Forms a heterotrimer with an asymmetric homodimer of the regulatory subunit PAN3 to form the poly(A)-nuclease (PAN) deadenylation complex.</text>
</comment>
<name>A0A1L7WGP9_9HELO</name>